<proteinExistence type="predicted"/>
<keyword evidence="2" id="KW-1185">Reference proteome</keyword>
<dbReference type="EMBL" id="MU274991">
    <property type="protein sequence ID" value="KAI0083138.1"/>
    <property type="molecule type" value="Genomic_DNA"/>
</dbReference>
<reference evidence="1" key="1">
    <citation type="journal article" date="2021" name="Environ. Microbiol.">
        <title>Gene family expansions and transcriptome signatures uncover fungal adaptations to wood decay.</title>
        <authorList>
            <person name="Hage H."/>
            <person name="Miyauchi S."/>
            <person name="Viragh M."/>
            <person name="Drula E."/>
            <person name="Min B."/>
            <person name="Chaduli D."/>
            <person name="Navarro D."/>
            <person name="Favel A."/>
            <person name="Norest M."/>
            <person name="Lesage-Meessen L."/>
            <person name="Balint B."/>
            <person name="Merenyi Z."/>
            <person name="de Eugenio L."/>
            <person name="Morin E."/>
            <person name="Martinez A.T."/>
            <person name="Baldrian P."/>
            <person name="Stursova M."/>
            <person name="Martinez M.J."/>
            <person name="Novotny C."/>
            <person name="Magnuson J.K."/>
            <person name="Spatafora J.W."/>
            <person name="Maurice S."/>
            <person name="Pangilinan J."/>
            <person name="Andreopoulos W."/>
            <person name="LaButti K."/>
            <person name="Hundley H."/>
            <person name="Na H."/>
            <person name="Kuo A."/>
            <person name="Barry K."/>
            <person name="Lipzen A."/>
            <person name="Henrissat B."/>
            <person name="Riley R."/>
            <person name="Ahrendt S."/>
            <person name="Nagy L.G."/>
            <person name="Grigoriev I.V."/>
            <person name="Martin F."/>
            <person name="Rosso M.N."/>
        </authorList>
    </citation>
    <scope>NUCLEOTIDE SEQUENCE</scope>
    <source>
        <strain evidence="1">CBS 384.51</strain>
    </source>
</reference>
<organism evidence="1 2">
    <name type="scientific">Irpex rosettiformis</name>
    <dbReference type="NCBI Taxonomy" id="378272"/>
    <lineage>
        <taxon>Eukaryota</taxon>
        <taxon>Fungi</taxon>
        <taxon>Dikarya</taxon>
        <taxon>Basidiomycota</taxon>
        <taxon>Agaricomycotina</taxon>
        <taxon>Agaricomycetes</taxon>
        <taxon>Polyporales</taxon>
        <taxon>Irpicaceae</taxon>
        <taxon>Irpex</taxon>
    </lineage>
</organism>
<protein>
    <submittedName>
        <fullName evidence="1">Uncharacterized protein</fullName>
    </submittedName>
</protein>
<accession>A0ACB8TMD8</accession>
<gene>
    <name evidence="1" type="ORF">BDY19DRAFT_998828</name>
</gene>
<evidence type="ECO:0000313" key="2">
    <source>
        <dbReference type="Proteomes" id="UP001055072"/>
    </source>
</evidence>
<comment type="caution">
    <text evidence="1">The sequence shown here is derived from an EMBL/GenBank/DDBJ whole genome shotgun (WGS) entry which is preliminary data.</text>
</comment>
<evidence type="ECO:0000313" key="1">
    <source>
        <dbReference type="EMBL" id="KAI0083138.1"/>
    </source>
</evidence>
<name>A0ACB8TMD8_9APHY</name>
<dbReference type="Proteomes" id="UP001055072">
    <property type="component" value="Unassembled WGS sequence"/>
</dbReference>
<sequence length="411" mass="42623">MSDATVVLFFDNHGAVAGVFTVVGLVVLVIVTALVTNAVRRRRAQKFDQDVAEAAREAAAAAHASPPDFHDFDDEDYVYGNSSGSNGGMTYTDTTHNTNMTRQTSMTHGSFNQPPMQPSGPFESYGMAELPVAGAGLGVGAAYPGVVGGADLWNANANTAGVGAAGLNRSRSTTTPYNAFAGPPVGGYEPTPPPMPVAHPANADPFHDAAGIPVGGVYNPMPQPQPYASDGIKEAGILTAAGLGGAAGAAAVTTARDQGSVHSRTRSKSGKSIGNGSGSGSGNGTSQGSPTAVSEHDESSTYNPYEYSAYPPAKYQPPSYPQQPLPMALQPSVAPQQQSQQQKGVGARPLSTATSLGGEDPYAAYTSASPSHDQFSANHSDHNEEDEDEESDEDDDDYRYGRRRVLKVANE</sequence>